<evidence type="ECO:0000256" key="10">
    <source>
        <dbReference type="ARBA" id="ARBA00023163"/>
    </source>
</evidence>
<dbReference type="PANTHER" id="PTHR17616:SF9">
    <property type="entry name" value="TRANSCRIPTIONAL COACTIVATOR YAP1"/>
    <property type="match status" value="1"/>
</dbReference>
<dbReference type="GO" id="GO:0045944">
    <property type="term" value="P:positive regulation of transcription by RNA polymerase II"/>
    <property type="evidence" value="ECO:0007669"/>
    <property type="project" value="TreeGrafter"/>
</dbReference>
<feature type="compositionally biased region" description="Polar residues" evidence="13">
    <location>
        <begin position="185"/>
        <end position="197"/>
    </location>
</feature>
<dbReference type="Ensembl" id="ENSSRHT00000021250.1">
    <property type="protein sequence ID" value="ENSSRHP00000020598.1"/>
    <property type="gene ID" value="ENSSRHG00000010955.1"/>
</dbReference>
<dbReference type="GO" id="GO:0035329">
    <property type="term" value="P:hippo signaling"/>
    <property type="evidence" value="ECO:0007669"/>
    <property type="project" value="TreeGrafter"/>
</dbReference>
<dbReference type="Proteomes" id="UP000472270">
    <property type="component" value="Unassembled WGS sequence"/>
</dbReference>
<evidence type="ECO:0000256" key="7">
    <source>
        <dbReference type="ARBA" id="ARBA00022949"/>
    </source>
</evidence>
<dbReference type="SUPFAM" id="SSF51045">
    <property type="entry name" value="WW domain"/>
    <property type="match status" value="1"/>
</dbReference>
<dbReference type="InterPro" id="IPR053819">
    <property type="entry name" value="TEADIR3_omega_loop"/>
</dbReference>
<feature type="region of interest" description="Disordered" evidence="13">
    <location>
        <begin position="50"/>
        <end position="77"/>
    </location>
</feature>
<reference evidence="15" key="2">
    <citation type="submission" date="2025-09" db="UniProtKB">
        <authorList>
            <consortium name="Ensembl"/>
        </authorList>
    </citation>
    <scope>IDENTIFICATION</scope>
</reference>
<evidence type="ECO:0000256" key="8">
    <source>
        <dbReference type="ARBA" id="ARBA00023015"/>
    </source>
</evidence>
<feature type="compositionally biased region" description="Low complexity" evidence="13">
    <location>
        <begin position="200"/>
        <end position="211"/>
    </location>
</feature>
<feature type="compositionally biased region" description="Gly residues" evidence="13">
    <location>
        <begin position="383"/>
        <end position="396"/>
    </location>
</feature>
<comment type="subcellular location">
    <subcellularLocation>
        <location evidence="2">Cell junction</location>
        <location evidence="2">Tight junction</location>
    </subcellularLocation>
    <subcellularLocation>
        <location evidence="3">Cytoplasm</location>
    </subcellularLocation>
    <subcellularLocation>
        <location evidence="1">Nucleus</location>
    </subcellularLocation>
</comment>
<dbReference type="Gene3D" id="6.20.430.10">
    <property type="match status" value="1"/>
</dbReference>
<evidence type="ECO:0000259" key="14">
    <source>
        <dbReference type="PROSITE" id="PS50020"/>
    </source>
</evidence>
<keyword evidence="8" id="KW-0805">Transcription regulation</keyword>
<feature type="domain" description="WW" evidence="14">
    <location>
        <begin position="126"/>
        <end position="159"/>
    </location>
</feature>
<gene>
    <name evidence="15" type="primary">LOC107758259</name>
</gene>
<reference evidence="15" key="1">
    <citation type="submission" date="2025-08" db="UniProtKB">
        <authorList>
            <consortium name="Ensembl"/>
        </authorList>
    </citation>
    <scope>IDENTIFICATION</scope>
</reference>
<evidence type="ECO:0000256" key="5">
    <source>
        <dbReference type="ARBA" id="ARBA00022490"/>
    </source>
</evidence>
<dbReference type="GO" id="GO:0005634">
    <property type="term" value="C:nucleus"/>
    <property type="evidence" value="ECO:0007669"/>
    <property type="project" value="UniProtKB-SubCell"/>
</dbReference>
<dbReference type="SMART" id="SM00456">
    <property type="entry name" value="WW"/>
    <property type="match status" value="1"/>
</dbReference>
<evidence type="ECO:0000256" key="3">
    <source>
        <dbReference type="ARBA" id="ARBA00004496"/>
    </source>
</evidence>
<evidence type="ECO:0000256" key="2">
    <source>
        <dbReference type="ARBA" id="ARBA00004435"/>
    </source>
</evidence>
<dbReference type="GO" id="GO:0005737">
    <property type="term" value="C:cytoplasm"/>
    <property type="evidence" value="ECO:0007669"/>
    <property type="project" value="UniProtKB-SubCell"/>
</dbReference>
<evidence type="ECO:0000313" key="16">
    <source>
        <dbReference type="Proteomes" id="UP000472270"/>
    </source>
</evidence>
<keyword evidence="10" id="KW-0804">Transcription</keyword>
<evidence type="ECO:0000256" key="12">
    <source>
        <dbReference type="ARBA" id="ARBA00038057"/>
    </source>
</evidence>
<dbReference type="AlphaFoldDB" id="A0A673H2F0"/>
<dbReference type="Pfam" id="PF00397">
    <property type="entry name" value="WW"/>
    <property type="match status" value="1"/>
</dbReference>
<feature type="compositionally biased region" description="Polar residues" evidence="13">
    <location>
        <begin position="299"/>
        <end position="309"/>
    </location>
</feature>
<protein>
    <submittedName>
        <fullName evidence="15">Transcriptional coactivator YAP1-like</fullName>
    </submittedName>
</protein>
<dbReference type="CDD" id="cd00201">
    <property type="entry name" value="WW"/>
    <property type="match status" value="1"/>
</dbReference>
<keyword evidence="9" id="KW-0010">Activator</keyword>
<evidence type="ECO:0000256" key="9">
    <source>
        <dbReference type="ARBA" id="ARBA00023159"/>
    </source>
</evidence>
<keyword evidence="6" id="KW-0678">Repressor</keyword>
<dbReference type="InterPro" id="IPR001202">
    <property type="entry name" value="WW_dom"/>
</dbReference>
<evidence type="ECO:0000313" key="15">
    <source>
        <dbReference type="Ensembl" id="ENSSRHP00000020598.1"/>
    </source>
</evidence>
<dbReference type="PROSITE" id="PS50020">
    <property type="entry name" value="WW_DOMAIN_2"/>
    <property type="match status" value="1"/>
</dbReference>
<evidence type="ECO:0000256" key="13">
    <source>
        <dbReference type="SAM" id="MobiDB-lite"/>
    </source>
</evidence>
<feature type="compositionally biased region" description="Polar residues" evidence="13">
    <location>
        <begin position="275"/>
        <end position="291"/>
    </location>
</feature>
<dbReference type="GO" id="GO:0003713">
    <property type="term" value="F:transcription coactivator activity"/>
    <property type="evidence" value="ECO:0007669"/>
    <property type="project" value="TreeGrafter"/>
</dbReference>
<keyword evidence="4" id="KW-0796">Tight junction</keyword>
<keyword evidence="5" id="KW-0963">Cytoplasm</keyword>
<dbReference type="FunFam" id="2.20.70.10:FF:000012">
    <property type="entry name" value="transcriptional coactivator YAP1 isoform X2"/>
    <property type="match status" value="1"/>
</dbReference>
<accession>A0A673H2F0</accession>
<evidence type="ECO:0000256" key="4">
    <source>
        <dbReference type="ARBA" id="ARBA00022427"/>
    </source>
</evidence>
<evidence type="ECO:0000256" key="1">
    <source>
        <dbReference type="ARBA" id="ARBA00004123"/>
    </source>
</evidence>
<feature type="region of interest" description="Disordered" evidence="13">
    <location>
        <begin position="1"/>
        <end position="21"/>
    </location>
</feature>
<comment type="similarity">
    <text evidence="12">Belongs to the YAP1 family.</text>
</comment>
<feature type="region of interest" description="Disordered" evidence="13">
    <location>
        <begin position="247"/>
        <end position="336"/>
    </location>
</feature>
<evidence type="ECO:0000256" key="11">
    <source>
        <dbReference type="ARBA" id="ARBA00023242"/>
    </source>
</evidence>
<feature type="region of interest" description="Disordered" evidence="13">
    <location>
        <begin position="354"/>
        <end position="413"/>
    </location>
</feature>
<dbReference type="Gene3D" id="2.20.70.10">
    <property type="match status" value="1"/>
</dbReference>
<dbReference type="InterPro" id="IPR036020">
    <property type="entry name" value="WW_dom_sf"/>
</dbReference>
<dbReference type="GO" id="GO:0005923">
    <property type="term" value="C:bicellular tight junction"/>
    <property type="evidence" value="ECO:0007669"/>
    <property type="project" value="UniProtKB-SubCell"/>
</dbReference>
<keyword evidence="11" id="KW-0539">Nucleus</keyword>
<dbReference type="InterPro" id="IPR051583">
    <property type="entry name" value="YAP1"/>
</dbReference>
<feature type="compositionally biased region" description="Polar residues" evidence="13">
    <location>
        <begin position="66"/>
        <end position="77"/>
    </location>
</feature>
<dbReference type="PROSITE" id="PS01159">
    <property type="entry name" value="WW_DOMAIN_1"/>
    <property type="match status" value="1"/>
</dbReference>
<proteinExistence type="inferred from homology"/>
<evidence type="ECO:0000256" key="6">
    <source>
        <dbReference type="ARBA" id="ARBA00022491"/>
    </source>
</evidence>
<dbReference type="PANTHER" id="PTHR17616">
    <property type="entry name" value="YES-ASSOCIATED PROTEIN YAP1 FAMILY MEMBER"/>
    <property type="match status" value="1"/>
</dbReference>
<feature type="region of interest" description="Disordered" evidence="13">
    <location>
        <begin position="185"/>
        <end position="215"/>
    </location>
</feature>
<keyword evidence="16" id="KW-1185">Reference proteome</keyword>
<keyword evidence="7" id="KW-0965">Cell junction</keyword>
<feature type="compositionally biased region" description="Polar residues" evidence="13">
    <location>
        <begin position="250"/>
        <end position="266"/>
    </location>
</feature>
<name>A0A673H2F0_9TELE</name>
<organism evidence="15 16">
    <name type="scientific">Sinocyclocheilus rhinocerous</name>
    <dbReference type="NCBI Taxonomy" id="307959"/>
    <lineage>
        <taxon>Eukaryota</taxon>
        <taxon>Metazoa</taxon>
        <taxon>Chordata</taxon>
        <taxon>Craniata</taxon>
        <taxon>Vertebrata</taxon>
        <taxon>Euteleostomi</taxon>
        <taxon>Actinopterygii</taxon>
        <taxon>Neopterygii</taxon>
        <taxon>Teleostei</taxon>
        <taxon>Ostariophysi</taxon>
        <taxon>Cypriniformes</taxon>
        <taxon>Cyprinidae</taxon>
        <taxon>Cyprininae</taxon>
        <taxon>Sinocyclocheilus</taxon>
    </lineage>
</organism>
<dbReference type="Pfam" id="PF15238">
    <property type="entry name" value="TEADIR3"/>
    <property type="match status" value="1"/>
</dbReference>
<sequence>MDPSQHNPPAGHQIVHVRGDSETDLEALFNAVMNPKNAISPPSVPMRMRKLPDSFFKPPEPKSHSRQASTDAGTAGTLTPQHIRAHSSPASLQLGAVSPGTLSSMVPANPQPQHLRQSSYEIPDDVPLPPGWEMAKTPSGQRYFLNHNDQTTTWQDPRKALLQMNQAAPASPVPMQQQNIMNPASAMNQQRISQSAPVKQGSQLPSSPQSGVLGGNNQIRLQQIQMEKERLRIKQELLRQRPQELALRNQLPTSMEQDGGTQNPVSSPGMGQDARNMTTNSSDPFLNSGTYHSRDESTDSGLSMSSYSVPRTPDDFLNSVDEMETGTPQPKYSKCNHTHDITAHFKTNRLSVRRYPRPQLHGNTAQPFPRLPRRDPGHRCGPGHPGGGEHGSGGRGADAQPAGSPELRHPQRHGVCAGSYQDRQGELSNLAIEHLNPALRLLFQHAELLPNPICEGCVEALS</sequence>